<evidence type="ECO:0000313" key="2">
    <source>
        <dbReference type="Proteomes" id="UP001165064"/>
    </source>
</evidence>
<keyword evidence="2" id="KW-1185">Reference proteome</keyword>
<evidence type="ECO:0000313" key="1">
    <source>
        <dbReference type="EMBL" id="GME81936.1"/>
    </source>
</evidence>
<dbReference type="EMBL" id="BSXS01003796">
    <property type="protein sequence ID" value="GME81936.1"/>
    <property type="molecule type" value="Genomic_DNA"/>
</dbReference>
<sequence length="156" mass="17290">MKFTSSFTKQPNSFPTTLTLDPLLFQLLYFQSNMQFSATLLSLLAATAFAAPISLESHVDAVTDMVSFGNTDIDTPPVAKRSNEDANKLDNPNFGHFIGCLFRSWPVPRVCDLRTESEELDEDKCGAATWEDEDGRSPFPVSVEVDVDEEMEAVSD</sequence>
<protein>
    <submittedName>
        <fullName evidence="1">Unnamed protein product</fullName>
    </submittedName>
</protein>
<comment type="caution">
    <text evidence="1">The sequence shown here is derived from an EMBL/GenBank/DDBJ whole genome shotgun (WGS) entry which is preliminary data.</text>
</comment>
<reference evidence="1" key="1">
    <citation type="submission" date="2023-04" db="EMBL/GenBank/DDBJ databases">
        <title>Ambrosiozyma monospora NBRC 10751.</title>
        <authorList>
            <person name="Ichikawa N."/>
            <person name="Sato H."/>
            <person name="Tonouchi N."/>
        </authorList>
    </citation>
    <scope>NUCLEOTIDE SEQUENCE</scope>
    <source>
        <strain evidence="1">NBRC 10751</strain>
    </source>
</reference>
<accession>A0ACB5T5U4</accession>
<gene>
    <name evidence="1" type="ORF">Amon02_000521600</name>
</gene>
<proteinExistence type="predicted"/>
<name>A0ACB5T5U4_AMBMO</name>
<dbReference type="Proteomes" id="UP001165064">
    <property type="component" value="Unassembled WGS sequence"/>
</dbReference>
<organism evidence="1 2">
    <name type="scientific">Ambrosiozyma monospora</name>
    <name type="common">Yeast</name>
    <name type="synonym">Endomycopsis monosporus</name>
    <dbReference type="NCBI Taxonomy" id="43982"/>
    <lineage>
        <taxon>Eukaryota</taxon>
        <taxon>Fungi</taxon>
        <taxon>Dikarya</taxon>
        <taxon>Ascomycota</taxon>
        <taxon>Saccharomycotina</taxon>
        <taxon>Pichiomycetes</taxon>
        <taxon>Pichiales</taxon>
        <taxon>Pichiaceae</taxon>
        <taxon>Ambrosiozyma</taxon>
    </lineage>
</organism>